<evidence type="ECO:0000256" key="5">
    <source>
        <dbReference type="ARBA" id="ARBA00022741"/>
    </source>
</evidence>
<protein>
    <recommendedName>
        <fullName evidence="2">non-specific serine/threonine protein kinase</fullName>
        <ecNumber evidence="2">2.7.11.1</ecNumber>
    </recommendedName>
</protein>
<comment type="function">
    <text evidence="10">CIPK serine-threonine protein kinases interact with CBL proteins. Binding of a CBL protein to the regulatory NAF domain of CIPK protein lead to the activation of the kinase in a calcium-dependent manner.</text>
</comment>
<dbReference type="AlphaFoldDB" id="A0A7J9E9E9"/>
<evidence type="ECO:0000259" key="12">
    <source>
        <dbReference type="PROSITE" id="PS50030"/>
    </source>
</evidence>
<evidence type="ECO:0000256" key="1">
    <source>
        <dbReference type="ARBA" id="ARBA00006234"/>
    </source>
</evidence>
<evidence type="ECO:0000256" key="8">
    <source>
        <dbReference type="ARBA" id="ARBA00047899"/>
    </source>
</evidence>
<dbReference type="EC" id="2.7.11.1" evidence="2"/>
<name>A0A7J9E9E9_9ROSI</name>
<keyword evidence="4" id="KW-0808">Transferase</keyword>
<organism evidence="14 15">
    <name type="scientific">Gossypium trilobum</name>
    <dbReference type="NCBI Taxonomy" id="34281"/>
    <lineage>
        <taxon>Eukaryota</taxon>
        <taxon>Viridiplantae</taxon>
        <taxon>Streptophyta</taxon>
        <taxon>Embryophyta</taxon>
        <taxon>Tracheophyta</taxon>
        <taxon>Spermatophyta</taxon>
        <taxon>Magnoliopsida</taxon>
        <taxon>eudicotyledons</taxon>
        <taxon>Gunneridae</taxon>
        <taxon>Pentapetalae</taxon>
        <taxon>rosids</taxon>
        <taxon>malvids</taxon>
        <taxon>Malvales</taxon>
        <taxon>Malvaceae</taxon>
        <taxon>Malvoideae</taxon>
        <taxon>Gossypium</taxon>
    </lineage>
</organism>
<dbReference type="Gene3D" id="3.30.310.80">
    <property type="entry name" value="Kinase associated domain 1, KA1"/>
    <property type="match status" value="1"/>
</dbReference>
<keyword evidence="15" id="KW-1185">Reference proteome</keyword>
<evidence type="ECO:0000256" key="2">
    <source>
        <dbReference type="ARBA" id="ARBA00012513"/>
    </source>
</evidence>
<dbReference type="Proteomes" id="UP000593568">
    <property type="component" value="Unassembled WGS sequence"/>
</dbReference>
<dbReference type="CDD" id="cd12122">
    <property type="entry name" value="AMPKA_C"/>
    <property type="match status" value="1"/>
</dbReference>
<dbReference type="GO" id="GO:0035556">
    <property type="term" value="P:intracellular signal transduction"/>
    <property type="evidence" value="ECO:0007669"/>
    <property type="project" value="TreeGrafter"/>
</dbReference>
<dbReference type="PROSITE" id="PS50032">
    <property type="entry name" value="KA1"/>
    <property type="match status" value="1"/>
</dbReference>
<comment type="similarity">
    <text evidence="1">Belongs to the protein kinase superfamily. CAMK Ser/Thr protein kinase family. SNF1 subfamily.</text>
</comment>
<dbReference type="InterPro" id="IPR000719">
    <property type="entry name" value="Prot_kinase_dom"/>
</dbReference>
<gene>
    <name evidence="14" type="ORF">Gotri_017946</name>
</gene>
<feature type="domain" description="KA1" evidence="13">
    <location>
        <begin position="276"/>
        <end position="348"/>
    </location>
</feature>
<proteinExistence type="inferred from homology"/>
<dbReference type="Pfam" id="PF00069">
    <property type="entry name" value="Pkinase"/>
    <property type="match status" value="1"/>
</dbReference>
<evidence type="ECO:0000256" key="3">
    <source>
        <dbReference type="ARBA" id="ARBA00022527"/>
    </source>
</evidence>
<dbReference type="Pfam" id="PF00627">
    <property type="entry name" value="UBA"/>
    <property type="match status" value="1"/>
</dbReference>
<reference evidence="14 15" key="1">
    <citation type="journal article" date="2019" name="Genome Biol. Evol.">
        <title>Insights into the evolution of the New World diploid cottons (Gossypium, subgenus Houzingenia) based on genome sequencing.</title>
        <authorList>
            <person name="Grover C.E."/>
            <person name="Arick M.A. 2nd"/>
            <person name="Thrash A."/>
            <person name="Conover J.L."/>
            <person name="Sanders W.S."/>
            <person name="Peterson D.G."/>
            <person name="Frelichowski J.E."/>
            <person name="Scheffler J.A."/>
            <person name="Scheffler B.E."/>
            <person name="Wendel J.F."/>
        </authorList>
    </citation>
    <scope>NUCLEOTIDE SEQUENCE [LARGE SCALE GENOMIC DNA]</scope>
    <source>
        <strain evidence="14">8</strain>
        <tissue evidence="14">Leaf</tissue>
    </source>
</reference>
<evidence type="ECO:0000256" key="9">
    <source>
        <dbReference type="ARBA" id="ARBA00048679"/>
    </source>
</evidence>
<dbReference type="Pfam" id="PF02149">
    <property type="entry name" value="KA1"/>
    <property type="match status" value="1"/>
</dbReference>
<dbReference type="Gene3D" id="1.10.510.10">
    <property type="entry name" value="Transferase(Phosphotransferase) domain 1"/>
    <property type="match status" value="1"/>
</dbReference>
<dbReference type="PROSITE" id="PS00108">
    <property type="entry name" value="PROTEIN_KINASE_ST"/>
    <property type="match status" value="1"/>
</dbReference>
<evidence type="ECO:0000313" key="14">
    <source>
        <dbReference type="EMBL" id="MBA0769185.1"/>
    </source>
</evidence>
<evidence type="ECO:0000313" key="15">
    <source>
        <dbReference type="Proteomes" id="UP000593568"/>
    </source>
</evidence>
<feature type="domain" description="UBA" evidence="12">
    <location>
        <begin position="156"/>
        <end position="196"/>
    </location>
</feature>
<comment type="caution">
    <text evidence="14">The sequence shown here is derived from an EMBL/GenBank/DDBJ whole genome shotgun (WGS) entry which is preliminary data.</text>
</comment>
<dbReference type="GO" id="GO:0005524">
    <property type="term" value="F:ATP binding"/>
    <property type="evidence" value="ECO:0007669"/>
    <property type="project" value="UniProtKB-KW"/>
</dbReference>
<dbReference type="PANTHER" id="PTHR24346">
    <property type="entry name" value="MAP/MICROTUBULE AFFINITY-REGULATING KINASE"/>
    <property type="match status" value="1"/>
</dbReference>
<keyword evidence="7" id="KW-0067">ATP-binding</keyword>
<comment type="catalytic activity">
    <reaction evidence="9">
        <text>L-seryl-[protein] + ATP = O-phospho-L-seryl-[protein] + ADP + H(+)</text>
        <dbReference type="Rhea" id="RHEA:17989"/>
        <dbReference type="Rhea" id="RHEA-COMP:9863"/>
        <dbReference type="Rhea" id="RHEA-COMP:11604"/>
        <dbReference type="ChEBI" id="CHEBI:15378"/>
        <dbReference type="ChEBI" id="CHEBI:29999"/>
        <dbReference type="ChEBI" id="CHEBI:30616"/>
        <dbReference type="ChEBI" id="CHEBI:83421"/>
        <dbReference type="ChEBI" id="CHEBI:456216"/>
        <dbReference type="EC" id="2.7.11.1"/>
    </reaction>
</comment>
<dbReference type="SUPFAM" id="SSF103243">
    <property type="entry name" value="KA1-like"/>
    <property type="match status" value="1"/>
</dbReference>
<keyword evidence="5" id="KW-0547">Nucleotide-binding</keyword>
<evidence type="ECO:0000256" key="10">
    <source>
        <dbReference type="ARBA" id="ARBA00058225"/>
    </source>
</evidence>
<dbReference type="EMBL" id="JABEZW010000007">
    <property type="protein sequence ID" value="MBA0769185.1"/>
    <property type="molecule type" value="Genomic_DNA"/>
</dbReference>
<keyword evidence="6" id="KW-0418">Kinase</keyword>
<dbReference type="PROSITE" id="PS50011">
    <property type="entry name" value="PROTEIN_KINASE_DOM"/>
    <property type="match status" value="1"/>
</dbReference>
<accession>A0A7J9E9E9</accession>
<dbReference type="GO" id="GO:0005737">
    <property type="term" value="C:cytoplasm"/>
    <property type="evidence" value="ECO:0007669"/>
    <property type="project" value="TreeGrafter"/>
</dbReference>
<dbReference type="InterPro" id="IPR011009">
    <property type="entry name" value="Kinase-like_dom_sf"/>
</dbReference>
<dbReference type="InterPro" id="IPR008271">
    <property type="entry name" value="Ser/Thr_kinase_AS"/>
</dbReference>
<evidence type="ECO:0000256" key="6">
    <source>
        <dbReference type="ARBA" id="ARBA00022777"/>
    </source>
</evidence>
<keyword evidence="3" id="KW-0723">Serine/threonine-protein kinase</keyword>
<dbReference type="PROSITE" id="PS50030">
    <property type="entry name" value="UBA"/>
    <property type="match status" value="1"/>
</dbReference>
<dbReference type="PANTHER" id="PTHR24346:SF82">
    <property type="entry name" value="KP78A-RELATED"/>
    <property type="match status" value="1"/>
</dbReference>
<dbReference type="SUPFAM" id="SSF56112">
    <property type="entry name" value="Protein kinase-like (PK-like)"/>
    <property type="match status" value="1"/>
</dbReference>
<sequence>MVVHRDLKPENLLLDSNFNVKIADFGFSNIMRDGHFLKTSCGSPNYAAPEIVSGKLYAGPEVDAWSCGVILYVLLSGTLPFEDESFHNLYKKIKASNIKTNRHLSAGARDLISRIIVVDPMKRLTIPEIRQHPWFQAHLPIYLAVPRPDTTQQAKKVDEEILQEVVRMGFEKNHLVESLRNRVQNEGTVAYYLLLDNRFGVPSGYLGAEFQETMSGGQPFQIMMEVVKALQAINVRWKNIGHYNMKCRWLPSFIPGLNNNHYFGDDESTVIENSGVTKSPNVVKFQLQVMYFFVCLRKSGVFGLKCMIDDGQLYKTEEEKYVVDVQRLEGPQFLFLDVCAAFLQHLRAL</sequence>
<dbReference type="GO" id="GO:0004674">
    <property type="term" value="F:protein serine/threonine kinase activity"/>
    <property type="evidence" value="ECO:0007669"/>
    <property type="project" value="UniProtKB-KW"/>
</dbReference>
<dbReference type="SMART" id="SM00220">
    <property type="entry name" value="S_TKc"/>
    <property type="match status" value="1"/>
</dbReference>
<evidence type="ECO:0000256" key="4">
    <source>
        <dbReference type="ARBA" id="ARBA00022679"/>
    </source>
</evidence>
<evidence type="ECO:0000259" key="11">
    <source>
        <dbReference type="PROSITE" id="PS50011"/>
    </source>
</evidence>
<feature type="domain" description="Protein kinase" evidence="11">
    <location>
        <begin position="1"/>
        <end position="135"/>
    </location>
</feature>
<dbReference type="FunFam" id="1.10.510.10:FF:000571">
    <property type="entry name" value="Maternal embryonic leucine zipper kinase"/>
    <property type="match status" value="1"/>
</dbReference>
<dbReference type="InterPro" id="IPR015940">
    <property type="entry name" value="UBA"/>
</dbReference>
<comment type="catalytic activity">
    <reaction evidence="8">
        <text>L-threonyl-[protein] + ATP = O-phospho-L-threonyl-[protein] + ADP + H(+)</text>
        <dbReference type="Rhea" id="RHEA:46608"/>
        <dbReference type="Rhea" id="RHEA-COMP:11060"/>
        <dbReference type="Rhea" id="RHEA-COMP:11605"/>
        <dbReference type="ChEBI" id="CHEBI:15378"/>
        <dbReference type="ChEBI" id="CHEBI:30013"/>
        <dbReference type="ChEBI" id="CHEBI:30616"/>
        <dbReference type="ChEBI" id="CHEBI:61977"/>
        <dbReference type="ChEBI" id="CHEBI:456216"/>
        <dbReference type="EC" id="2.7.11.1"/>
    </reaction>
</comment>
<dbReference type="SMART" id="SM00165">
    <property type="entry name" value="UBA"/>
    <property type="match status" value="1"/>
</dbReference>
<evidence type="ECO:0000256" key="7">
    <source>
        <dbReference type="ARBA" id="ARBA00022840"/>
    </source>
</evidence>
<evidence type="ECO:0000259" key="13">
    <source>
        <dbReference type="PROSITE" id="PS50032"/>
    </source>
</evidence>
<dbReference type="CDD" id="cd14335">
    <property type="entry name" value="UBA_SnRK1_plant"/>
    <property type="match status" value="1"/>
</dbReference>
<dbReference type="InterPro" id="IPR001772">
    <property type="entry name" value="KA1_dom"/>
</dbReference>
<dbReference type="InterPro" id="IPR028375">
    <property type="entry name" value="KA1/Ssp2_C"/>
</dbReference>